<dbReference type="Gene3D" id="3.40.630.30">
    <property type="match status" value="1"/>
</dbReference>
<keyword evidence="1 4" id="KW-0808">Transferase</keyword>
<proteinExistence type="predicted"/>
<dbReference type="InterPro" id="IPR050832">
    <property type="entry name" value="Bact_Acetyltransf"/>
</dbReference>
<evidence type="ECO:0000259" key="3">
    <source>
        <dbReference type="PROSITE" id="PS51186"/>
    </source>
</evidence>
<dbReference type="AlphaFoldDB" id="A0A239J232"/>
<reference evidence="4 5" key="1">
    <citation type="submission" date="2017-06" db="EMBL/GenBank/DDBJ databases">
        <authorList>
            <person name="Kim H.J."/>
            <person name="Triplett B.A."/>
        </authorList>
    </citation>
    <scope>NUCLEOTIDE SEQUENCE [LARGE SCALE GENOMIC DNA]</scope>
    <source>
        <strain evidence="4 5">DSM 11445</strain>
    </source>
</reference>
<dbReference type="PROSITE" id="PS51186">
    <property type="entry name" value="GNAT"/>
    <property type="match status" value="1"/>
</dbReference>
<evidence type="ECO:0000313" key="5">
    <source>
        <dbReference type="Proteomes" id="UP000198440"/>
    </source>
</evidence>
<dbReference type="InterPro" id="IPR000182">
    <property type="entry name" value="GNAT_dom"/>
</dbReference>
<dbReference type="SUPFAM" id="SSF55729">
    <property type="entry name" value="Acyl-CoA N-acyltransferases (Nat)"/>
    <property type="match status" value="1"/>
</dbReference>
<dbReference type="Proteomes" id="UP000198440">
    <property type="component" value="Unassembled WGS sequence"/>
</dbReference>
<dbReference type="GO" id="GO:0016747">
    <property type="term" value="F:acyltransferase activity, transferring groups other than amino-acyl groups"/>
    <property type="evidence" value="ECO:0007669"/>
    <property type="project" value="InterPro"/>
</dbReference>
<protein>
    <submittedName>
        <fullName evidence="4">Acetyltransferase (GNAT) family protein</fullName>
    </submittedName>
</protein>
<dbReference type="InterPro" id="IPR016181">
    <property type="entry name" value="Acyl_CoA_acyltransferase"/>
</dbReference>
<dbReference type="Pfam" id="PF13508">
    <property type="entry name" value="Acetyltransf_7"/>
    <property type="match status" value="1"/>
</dbReference>
<dbReference type="EMBL" id="FZON01000048">
    <property type="protein sequence ID" value="SNS99907.1"/>
    <property type="molecule type" value="Genomic_DNA"/>
</dbReference>
<dbReference type="PANTHER" id="PTHR43877:SF2">
    <property type="entry name" value="AMINOALKYLPHOSPHONATE N-ACETYLTRANSFERASE-RELATED"/>
    <property type="match status" value="1"/>
</dbReference>
<dbReference type="PANTHER" id="PTHR43877">
    <property type="entry name" value="AMINOALKYLPHOSPHONATE N-ACETYLTRANSFERASE-RELATED-RELATED"/>
    <property type="match status" value="1"/>
</dbReference>
<feature type="domain" description="N-acetyltransferase" evidence="3">
    <location>
        <begin position="6"/>
        <end position="151"/>
    </location>
</feature>
<keyword evidence="2" id="KW-0012">Acyltransferase</keyword>
<dbReference type="RefSeq" id="WP_245823307.1">
    <property type="nucleotide sequence ID" value="NZ_FZON01000048.1"/>
</dbReference>
<accession>A0A239J232</accession>
<name>A0A239J232_9RHOB</name>
<gene>
    <name evidence="4" type="ORF">SAMN04488078_104813</name>
</gene>
<evidence type="ECO:0000256" key="2">
    <source>
        <dbReference type="ARBA" id="ARBA00023315"/>
    </source>
</evidence>
<sequence>MNQRDITLRPAQPGDAGKLGAMITEAVEANTWKPRLHSAAQDIAHTGKLIDLGWVTVAELGFDVAAFIARDGNEIDALFVASWAQGQGLGAALLEDAKAQADRLELWTFQRNTGAQKFYLRHGFDEIARTDGDKNEEGLPDIRYLWRRPTAPHPEQPT</sequence>
<evidence type="ECO:0000256" key="1">
    <source>
        <dbReference type="ARBA" id="ARBA00022679"/>
    </source>
</evidence>
<evidence type="ECO:0000313" key="4">
    <source>
        <dbReference type="EMBL" id="SNS99907.1"/>
    </source>
</evidence>
<dbReference type="CDD" id="cd04301">
    <property type="entry name" value="NAT_SF"/>
    <property type="match status" value="1"/>
</dbReference>
<organism evidence="4 5">
    <name type="scientific">Antarctobacter heliothermus</name>
    <dbReference type="NCBI Taxonomy" id="74033"/>
    <lineage>
        <taxon>Bacteria</taxon>
        <taxon>Pseudomonadati</taxon>
        <taxon>Pseudomonadota</taxon>
        <taxon>Alphaproteobacteria</taxon>
        <taxon>Rhodobacterales</taxon>
        <taxon>Roseobacteraceae</taxon>
        <taxon>Antarctobacter</taxon>
    </lineage>
</organism>